<accession>A0A3D1JCT3</accession>
<keyword evidence="1" id="KW-0472">Membrane</keyword>
<protein>
    <submittedName>
        <fullName evidence="2">ABC transporter permease</fullName>
    </submittedName>
</protein>
<dbReference type="AlphaFoldDB" id="A0A3D1JCT3"/>
<proteinExistence type="predicted"/>
<dbReference type="RefSeq" id="WP_062193908.1">
    <property type="nucleotide sequence ID" value="NZ_DF967965.1"/>
</dbReference>
<dbReference type="OrthoDB" id="9788195at2"/>
<reference evidence="2 3" key="1">
    <citation type="journal article" date="2018" name="Nat. Biotechnol.">
        <title>A standardized bacterial taxonomy based on genome phylogeny substantially revises the tree of life.</title>
        <authorList>
            <person name="Parks D.H."/>
            <person name="Chuvochina M."/>
            <person name="Waite D.W."/>
            <person name="Rinke C."/>
            <person name="Skarshewski A."/>
            <person name="Chaumeil P.A."/>
            <person name="Hugenholtz P."/>
        </authorList>
    </citation>
    <scope>NUCLEOTIDE SEQUENCE [LARGE SCALE GENOMIC DNA]</scope>
    <source>
        <strain evidence="2">UBA8781</strain>
    </source>
</reference>
<feature type="transmembrane region" description="Helical" evidence="1">
    <location>
        <begin position="60"/>
        <end position="80"/>
    </location>
</feature>
<dbReference type="Pfam" id="PF06182">
    <property type="entry name" value="ABC2_membrane_6"/>
    <property type="match status" value="1"/>
</dbReference>
<feature type="transmembrane region" description="Helical" evidence="1">
    <location>
        <begin position="100"/>
        <end position="117"/>
    </location>
</feature>
<feature type="transmembrane region" description="Helical" evidence="1">
    <location>
        <begin position="154"/>
        <end position="176"/>
    </location>
</feature>
<comment type="caution">
    <text evidence="2">The sequence shown here is derived from an EMBL/GenBank/DDBJ whole genome shotgun (WGS) entry which is preliminary data.</text>
</comment>
<evidence type="ECO:0000313" key="3">
    <source>
        <dbReference type="Proteomes" id="UP000264141"/>
    </source>
</evidence>
<feature type="transmembrane region" description="Helical" evidence="1">
    <location>
        <begin position="207"/>
        <end position="226"/>
    </location>
</feature>
<dbReference type="EMBL" id="DPBP01000001">
    <property type="protein sequence ID" value="HCE16224.1"/>
    <property type="molecule type" value="Genomic_DNA"/>
</dbReference>
<dbReference type="PANTHER" id="PTHR36833:SF1">
    <property type="entry name" value="INTEGRAL MEMBRANE TRANSPORT PROTEIN"/>
    <property type="match status" value="1"/>
</dbReference>
<name>A0A3D1JCT3_9CHLR</name>
<dbReference type="InterPro" id="IPR010390">
    <property type="entry name" value="ABC-2_transporter-like"/>
</dbReference>
<keyword evidence="1" id="KW-0812">Transmembrane</keyword>
<dbReference type="Proteomes" id="UP000264141">
    <property type="component" value="Unassembled WGS sequence"/>
</dbReference>
<evidence type="ECO:0000313" key="2">
    <source>
        <dbReference type="EMBL" id="HCE16224.1"/>
    </source>
</evidence>
<feature type="transmembrane region" description="Helical" evidence="1">
    <location>
        <begin position="26"/>
        <end position="48"/>
    </location>
</feature>
<keyword evidence="1" id="KW-1133">Transmembrane helix</keyword>
<feature type="transmembrane region" description="Helical" evidence="1">
    <location>
        <begin position="124"/>
        <end position="142"/>
    </location>
</feature>
<evidence type="ECO:0000256" key="1">
    <source>
        <dbReference type="SAM" id="Phobius"/>
    </source>
</evidence>
<feature type="transmembrane region" description="Helical" evidence="1">
    <location>
        <begin position="232"/>
        <end position="253"/>
    </location>
</feature>
<sequence length="269" mass="30562">MRHQLSLYLRLISIQLRSQMQFRVSFWTDVITTGLLNFSYFFSTYLVLQRFGSIAGWSVAEMAFLYGMIEISFGSMDMLFSGFDPDSFSRFIRQGLLDQVLLRPVSVALQIFGSAFVMRRLGRITQGALVLIFALVNLPVHWTPLKVGLLPVMWISQIAAMGALFMAGSTLTFWTVQRVEAINILTYGGVEVMSYPMTIYPRWLRGFFTYLIPFIFLNFYPALYILDKPDPLGLPAFSPFLAPLVGGVMLFLASRFWQVGLSHYQSTGT</sequence>
<dbReference type="PANTHER" id="PTHR36833">
    <property type="entry name" value="SLR0610 PROTEIN-RELATED"/>
    <property type="match status" value="1"/>
</dbReference>
<organism evidence="2 3">
    <name type="scientific">Anaerolinea thermolimosa</name>
    <dbReference type="NCBI Taxonomy" id="229919"/>
    <lineage>
        <taxon>Bacteria</taxon>
        <taxon>Bacillati</taxon>
        <taxon>Chloroflexota</taxon>
        <taxon>Anaerolineae</taxon>
        <taxon>Anaerolineales</taxon>
        <taxon>Anaerolineaceae</taxon>
        <taxon>Anaerolinea</taxon>
    </lineage>
</organism>
<dbReference type="STRING" id="229919.GCA_001050195_02372"/>
<gene>
    <name evidence="2" type="ORF">DEQ80_00025</name>
</gene>